<dbReference type="InterPro" id="IPR009011">
    <property type="entry name" value="Man6P_isomerase_rcpt-bd_dom_sf"/>
</dbReference>
<dbReference type="SUPFAM" id="SSF50911">
    <property type="entry name" value="Mannose 6-phosphate receptor domain"/>
    <property type="match status" value="1"/>
</dbReference>
<dbReference type="Gene3D" id="2.70.130.10">
    <property type="entry name" value="Mannose-6-phosphate receptor binding domain"/>
    <property type="match status" value="1"/>
</dbReference>
<evidence type="ECO:0008006" key="4">
    <source>
        <dbReference type="Google" id="ProtNLM"/>
    </source>
</evidence>
<evidence type="ECO:0000313" key="3">
    <source>
        <dbReference type="Proteomes" id="UP000695562"/>
    </source>
</evidence>
<comment type="caution">
    <text evidence="2">The sequence shown here is derived from an EMBL/GenBank/DDBJ whole genome shotgun (WGS) entry which is preliminary data.</text>
</comment>
<evidence type="ECO:0000313" key="2">
    <source>
        <dbReference type="EMBL" id="KAF2072450.1"/>
    </source>
</evidence>
<gene>
    <name evidence="2" type="ORF">CYY_006243</name>
</gene>
<keyword evidence="3" id="KW-1185">Reference proteome</keyword>
<keyword evidence="1" id="KW-0732">Signal</keyword>
<proteinExistence type="predicted"/>
<name>A0A8J4UYB3_9MYCE</name>
<dbReference type="AlphaFoldDB" id="A0A8J4UYB3"/>
<dbReference type="EMBL" id="AJWJ01000279">
    <property type="protein sequence ID" value="KAF2072450.1"/>
    <property type="molecule type" value="Genomic_DNA"/>
</dbReference>
<reference evidence="2" key="1">
    <citation type="submission" date="2020-01" db="EMBL/GenBank/DDBJ databases">
        <title>Development of genomics and gene disruption for Polysphondylium violaceum indicates a role for the polyketide synthase stlB in stalk morphogenesis.</title>
        <authorList>
            <person name="Narita B."/>
            <person name="Kawabe Y."/>
            <person name="Kin K."/>
            <person name="Saito T."/>
            <person name="Gibbs R."/>
            <person name="Kuspa A."/>
            <person name="Muzny D."/>
            <person name="Queller D."/>
            <person name="Richards S."/>
            <person name="Strassman J."/>
            <person name="Sucgang R."/>
            <person name="Worley K."/>
            <person name="Schaap P."/>
        </authorList>
    </citation>
    <scope>NUCLEOTIDE SEQUENCE</scope>
    <source>
        <strain evidence="2">QSvi11</strain>
    </source>
</reference>
<feature type="non-terminal residue" evidence="2">
    <location>
        <position position="117"/>
    </location>
</feature>
<sequence>MNYQSQTLTFLILALACALINAQTSPSNCGYKGIDYSGFSNSSSWSFVVPGTNPTTYYWNVCNSASKCASIKPNTPASCQFQSNVYRNTGDLSSGTFVNSSQGVGIKYTTSGSPCKV</sequence>
<organism evidence="2 3">
    <name type="scientific">Polysphondylium violaceum</name>
    <dbReference type="NCBI Taxonomy" id="133409"/>
    <lineage>
        <taxon>Eukaryota</taxon>
        <taxon>Amoebozoa</taxon>
        <taxon>Evosea</taxon>
        <taxon>Eumycetozoa</taxon>
        <taxon>Dictyostelia</taxon>
        <taxon>Dictyosteliales</taxon>
        <taxon>Dictyosteliaceae</taxon>
        <taxon>Polysphondylium</taxon>
    </lineage>
</organism>
<dbReference type="Proteomes" id="UP000695562">
    <property type="component" value="Unassembled WGS sequence"/>
</dbReference>
<feature type="chain" id="PRO_5035144873" description="Secreted protein" evidence="1">
    <location>
        <begin position="23"/>
        <end position="117"/>
    </location>
</feature>
<evidence type="ECO:0000256" key="1">
    <source>
        <dbReference type="SAM" id="SignalP"/>
    </source>
</evidence>
<accession>A0A8J4UYB3</accession>
<feature type="signal peptide" evidence="1">
    <location>
        <begin position="1"/>
        <end position="22"/>
    </location>
</feature>
<protein>
    <recommendedName>
        <fullName evidence="4">Secreted protein</fullName>
    </recommendedName>
</protein>